<protein>
    <submittedName>
        <fullName evidence="2">Benzene 1,2-dioxygenase</fullName>
    </submittedName>
</protein>
<feature type="domain" description="SLH" evidence="1">
    <location>
        <begin position="99"/>
        <end position="162"/>
    </location>
</feature>
<dbReference type="PANTHER" id="PTHR43308:SF5">
    <property type="entry name" value="S-LAYER PROTEIN _ PEPTIDOGLYCAN ENDO-BETA-N-ACETYLGLUCOSAMINIDASE"/>
    <property type="match status" value="1"/>
</dbReference>
<feature type="domain" description="SLH" evidence="1">
    <location>
        <begin position="40"/>
        <end position="98"/>
    </location>
</feature>
<comment type="caution">
    <text evidence="2">The sequence shown here is derived from an EMBL/GenBank/DDBJ whole genome shotgun (WGS) entry which is preliminary data.</text>
</comment>
<name>A0ABX3ZMH3_9BACL</name>
<feature type="domain" description="SLH" evidence="1">
    <location>
        <begin position="163"/>
        <end position="229"/>
    </location>
</feature>
<dbReference type="InterPro" id="IPR051465">
    <property type="entry name" value="Cell_Envelope_Struct_Comp"/>
</dbReference>
<dbReference type="Proteomes" id="UP000196594">
    <property type="component" value="Unassembled WGS sequence"/>
</dbReference>
<accession>A0ABX3ZMH3</accession>
<dbReference type="PROSITE" id="PS51272">
    <property type="entry name" value="SLH"/>
    <property type="match status" value="3"/>
</dbReference>
<keyword evidence="3" id="KW-1185">Reference proteome</keyword>
<reference evidence="2 3" key="1">
    <citation type="journal article" date="2017" name="Int. J. Syst. Evol. Microbiol.">
        <title>Solibacillus kalamii sp. nov., isolated from a high-efficiency particulate arrestance filter system used in the International Space Station.</title>
        <authorList>
            <person name="Checinska Sielaff A."/>
            <person name="Kumar R.M."/>
            <person name="Pal D."/>
            <person name="Mayilraj S."/>
            <person name="Venkateswaran K."/>
        </authorList>
    </citation>
    <scope>NUCLEOTIDE SEQUENCE [LARGE SCALE GENOMIC DNA]</scope>
    <source>
        <strain evidence="2 3">ISSFR-015</strain>
    </source>
</reference>
<evidence type="ECO:0000313" key="3">
    <source>
        <dbReference type="Proteomes" id="UP000196594"/>
    </source>
</evidence>
<dbReference type="InterPro" id="IPR002901">
    <property type="entry name" value="MGlyc_endo_b_GlcNAc-like_dom"/>
</dbReference>
<dbReference type="InterPro" id="IPR001119">
    <property type="entry name" value="SLH_dom"/>
</dbReference>
<dbReference type="Pfam" id="PF00395">
    <property type="entry name" value="SLH"/>
    <property type="match status" value="2"/>
</dbReference>
<dbReference type="Gene3D" id="1.10.530.10">
    <property type="match status" value="1"/>
</dbReference>
<proteinExistence type="predicted"/>
<gene>
    <name evidence="2" type="ORF">CBM15_02670</name>
</gene>
<dbReference type="Gene3D" id="2.30.30.40">
    <property type="entry name" value="SH3 Domains"/>
    <property type="match status" value="1"/>
</dbReference>
<dbReference type="PANTHER" id="PTHR43308">
    <property type="entry name" value="OUTER MEMBRANE PROTEIN ALPHA-RELATED"/>
    <property type="match status" value="1"/>
</dbReference>
<organism evidence="2 3">
    <name type="scientific">Solibacillus kalamii</name>
    <dbReference type="NCBI Taxonomy" id="1748298"/>
    <lineage>
        <taxon>Bacteria</taxon>
        <taxon>Bacillati</taxon>
        <taxon>Bacillota</taxon>
        <taxon>Bacilli</taxon>
        <taxon>Bacillales</taxon>
        <taxon>Caryophanaceae</taxon>
        <taxon>Solibacillus</taxon>
    </lineage>
</organism>
<dbReference type="EMBL" id="NHNT01000001">
    <property type="protein sequence ID" value="OUZ40794.1"/>
    <property type="molecule type" value="Genomic_DNA"/>
</dbReference>
<evidence type="ECO:0000259" key="1">
    <source>
        <dbReference type="PROSITE" id="PS51272"/>
    </source>
</evidence>
<dbReference type="Pfam" id="PF01832">
    <property type="entry name" value="Glucosaminidase"/>
    <property type="match status" value="1"/>
</dbReference>
<evidence type="ECO:0000313" key="2">
    <source>
        <dbReference type="EMBL" id="OUZ40794.1"/>
    </source>
</evidence>
<sequence length="688" mass="76765">MILAHILVKYHHIGKERESVFKKIVGLAFALIVALSFTTQSTSHANDIKGHQMVNELTYWSNLNVIRPDSKGNYYPNRAVTRGEFASYITRALELPDSSTYTFKDLKAGNELTREIQAAAGSNILSGYPDGTFRPNEKITRQHMAALLEKALRYSNVPLEGQPLTFKDNNKISDQFKPAVATNVYYNIIRGSHTKNGVFFEPQGNATIAHAAAFLFRMQTTIETFAVKEGEGPVETPAPNPNVYYVGKISNGVITKNSTVYFNYEQAESALKSSGSNLIIKGEKIIKMSSGIASAADTKANTVTIYSDKNFTKSLSYAVEGSQFKYIGSNDQYAIVQLADTKGYAKIDEVTLTPTSLIKGQDFYFVEGGYLTHRTYNHITQKYNWDYVVSEAPVFMQRGGQYYSQDGVNFYSDVLLTKKVGTHYPYFQFQSIRQPSNYTAEELDNMIMTLLTERQAIKTSPQYAKATTESRLIGMGKFLKQVEAQYNVNALFILAAAMHEGDYGVSKNALTKNNIFGIKVFDTDPTLGEVYKSRDDSVLAFINRYVNLNYVPQSGGYAKGAAPGNKTAGMNVHYASDPFWGSKIAGHMYRMDNRFGKKDYKQAKLAFVSYENGLLVNVRNEPSTASPVHFTYKAKYVGETGVFGYPVSIVEETKGTDGYVWYKIMSDNNPPAKYGWVRSDLVQLIPGN</sequence>